<dbReference type="InterPro" id="IPR012337">
    <property type="entry name" value="RNaseH-like_sf"/>
</dbReference>
<sequence>MLEGAYLHVRCCAQTLNIMVQDGMKIIHEGIKKIRELLNHIDSSPSRIQAFNQIAMVNGLPTKRGIALDIPNSWNSTFKMVREALTYKVVLNSYANQNAKISPNEQDWIKAQSICGFHKTFEEATKVISSDRKPTSYMFFPLILSIKDALDNPAWQTSMVLEELGAAMKIKFEKIILVNLLGTSIPFGGQDYALL</sequence>
<name>A0A8T0Q3M3_PANVG</name>
<evidence type="ECO:0000313" key="2">
    <source>
        <dbReference type="Proteomes" id="UP000823388"/>
    </source>
</evidence>
<evidence type="ECO:0000313" key="1">
    <source>
        <dbReference type="EMBL" id="KAG2565676.1"/>
    </source>
</evidence>
<reference evidence="1 2" key="1">
    <citation type="submission" date="2020-05" db="EMBL/GenBank/DDBJ databases">
        <title>WGS assembly of Panicum virgatum.</title>
        <authorList>
            <person name="Lovell J.T."/>
            <person name="Jenkins J."/>
            <person name="Shu S."/>
            <person name="Juenger T.E."/>
            <person name="Schmutz J."/>
        </authorList>
    </citation>
    <scope>NUCLEOTIDE SEQUENCE [LARGE SCALE GENOMIC DNA]</scope>
    <source>
        <strain evidence="2">cv. AP13</strain>
    </source>
</reference>
<accession>A0A8T0Q3M3</accession>
<organism evidence="1 2">
    <name type="scientific">Panicum virgatum</name>
    <name type="common">Blackwell switchgrass</name>
    <dbReference type="NCBI Taxonomy" id="38727"/>
    <lineage>
        <taxon>Eukaryota</taxon>
        <taxon>Viridiplantae</taxon>
        <taxon>Streptophyta</taxon>
        <taxon>Embryophyta</taxon>
        <taxon>Tracheophyta</taxon>
        <taxon>Spermatophyta</taxon>
        <taxon>Magnoliopsida</taxon>
        <taxon>Liliopsida</taxon>
        <taxon>Poales</taxon>
        <taxon>Poaceae</taxon>
        <taxon>PACMAD clade</taxon>
        <taxon>Panicoideae</taxon>
        <taxon>Panicodae</taxon>
        <taxon>Paniceae</taxon>
        <taxon>Panicinae</taxon>
        <taxon>Panicum</taxon>
        <taxon>Panicum sect. Hiantes</taxon>
    </lineage>
</organism>
<protein>
    <submittedName>
        <fullName evidence="1">Uncharacterized protein</fullName>
    </submittedName>
</protein>
<gene>
    <name evidence="1" type="ORF">PVAP13_7NG131634</name>
</gene>
<dbReference type="Proteomes" id="UP000823388">
    <property type="component" value="Chromosome 7N"/>
</dbReference>
<dbReference type="InterPro" id="IPR052035">
    <property type="entry name" value="ZnF_BED_domain_contain"/>
</dbReference>
<keyword evidence="2" id="KW-1185">Reference proteome</keyword>
<dbReference type="EMBL" id="CM029050">
    <property type="protein sequence ID" value="KAG2565676.1"/>
    <property type="molecule type" value="Genomic_DNA"/>
</dbReference>
<dbReference type="AlphaFoldDB" id="A0A8T0Q3M3"/>
<proteinExistence type="predicted"/>
<dbReference type="PANTHER" id="PTHR46481">
    <property type="entry name" value="ZINC FINGER BED DOMAIN-CONTAINING PROTEIN 4"/>
    <property type="match status" value="1"/>
</dbReference>
<dbReference type="SUPFAM" id="SSF53098">
    <property type="entry name" value="Ribonuclease H-like"/>
    <property type="match status" value="1"/>
</dbReference>
<comment type="caution">
    <text evidence="1">The sequence shown here is derived from an EMBL/GenBank/DDBJ whole genome shotgun (WGS) entry which is preliminary data.</text>
</comment>
<dbReference type="PANTHER" id="PTHR46481:SF5">
    <property type="entry name" value="OS08G0393150 PROTEIN"/>
    <property type="match status" value="1"/>
</dbReference>